<evidence type="ECO:0000259" key="2">
    <source>
        <dbReference type="Pfam" id="PF04194"/>
    </source>
</evidence>
<evidence type="ECO:0000313" key="4">
    <source>
        <dbReference type="Proteomes" id="UP000324585"/>
    </source>
</evidence>
<feature type="region of interest" description="Disordered" evidence="1">
    <location>
        <begin position="99"/>
        <end position="118"/>
    </location>
</feature>
<feature type="compositionally biased region" description="Basic residues" evidence="1">
    <location>
        <begin position="169"/>
        <end position="178"/>
    </location>
</feature>
<accession>A0A5J4Z774</accession>
<comment type="caution">
    <text evidence="3">The sequence shown here is derived from an EMBL/GenBank/DDBJ whole genome shotgun (WGS) entry which is preliminary data.</text>
</comment>
<dbReference type="OrthoDB" id="366284at2759"/>
<dbReference type="Pfam" id="PF04194">
    <property type="entry name" value="PDCD2_C"/>
    <property type="match status" value="1"/>
</dbReference>
<dbReference type="AlphaFoldDB" id="A0A5J4Z774"/>
<protein>
    <submittedName>
        <fullName evidence="3">Programmed cell death protein 2-like</fullName>
    </submittedName>
</protein>
<proteinExistence type="predicted"/>
<dbReference type="EMBL" id="VRMN01000001">
    <property type="protein sequence ID" value="KAA8499586.1"/>
    <property type="molecule type" value="Genomic_DNA"/>
</dbReference>
<sequence length="373" mass="41868">MARVVLGFAADLPKSSQSACESLLGGKPRWLHPCTPPEPQLLRCSACGARMAFLSQVYAPRPEIFRGDRVLYLFSCLVGTCASTPLGWRILRAQVREPEQGSLQGSPPQRESQTNSDDKISAVQNWDFGAAEELEGTTQTSIAELEDLLEGLNTREPMEIPSRQDTQPKRPKGLHRQRPLPSPTITLDCETFPVCFALEAENESDSSPRPSSEQEHIESLYSVYKEQESGFVHQDGGGDAWSGETADDRLHADERAFRKYMKRLRRAPEQVLRYSFAGVPLWPQAQNISDKIAAMRCSRCNEPLVFEMQLMSTVLYYLDMEGFCAWKTASRIEATADWLTVCLAVCAASCWEAEEDHSVITETHVFIQNFPER</sequence>
<evidence type="ECO:0000313" key="3">
    <source>
        <dbReference type="EMBL" id="KAA8499586.1"/>
    </source>
</evidence>
<feature type="compositionally biased region" description="Polar residues" evidence="1">
    <location>
        <begin position="101"/>
        <end position="115"/>
    </location>
</feature>
<feature type="domain" description="Programmed cell death protein 2 C-terminal" evidence="2">
    <location>
        <begin position="255"/>
        <end position="368"/>
    </location>
</feature>
<feature type="region of interest" description="Disordered" evidence="1">
    <location>
        <begin position="153"/>
        <end position="185"/>
    </location>
</feature>
<gene>
    <name evidence="3" type="ORF">FVE85_7171</name>
</gene>
<dbReference type="Proteomes" id="UP000324585">
    <property type="component" value="Unassembled WGS sequence"/>
</dbReference>
<organism evidence="3 4">
    <name type="scientific">Porphyridium purpureum</name>
    <name type="common">Red alga</name>
    <name type="synonym">Porphyridium cruentum</name>
    <dbReference type="NCBI Taxonomy" id="35688"/>
    <lineage>
        <taxon>Eukaryota</taxon>
        <taxon>Rhodophyta</taxon>
        <taxon>Bangiophyceae</taxon>
        <taxon>Porphyridiales</taxon>
        <taxon>Porphyridiaceae</taxon>
        <taxon>Porphyridium</taxon>
    </lineage>
</organism>
<dbReference type="OMA" id="MPGPWAD"/>
<dbReference type="PANTHER" id="PTHR46421:SF1">
    <property type="entry name" value="PROGRAMMED CELL DEATH PROTEIN 2-LIKE"/>
    <property type="match status" value="1"/>
</dbReference>
<reference evidence="4" key="1">
    <citation type="journal article" date="2019" name="Nat. Commun.">
        <title>Expansion of phycobilisome linker gene families in mesophilic red algae.</title>
        <authorList>
            <person name="Lee J."/>
            <person name="Kim D."/>
            <person name="Bhattacharya D."/>
            <person name="Yoon H.S."/>
        </authorList>
    </citation>
    <scope>NUCLEOTIDE SEQUENCE [LARGE SCALE GENOMIC DNA]</scope>
    <source>
        <strain evidence="4">CCMP 1328</strain>
    </source>
</reference>
<dbReference type="PANTHER" id="PTHR46421">
    <property type="entry name" value="PROGRAMMED CELL DEATH PROTEIN 2-LIKE"/>
    <property type="match status" value="1"/>
</dbReference>
<dbReference type="GO" id="GO:0005737">
    <property type="term" value="C:cytoplasm"/>
    <property type="evidence" value="ECO:0007669"/>
    <property type="project" value="InterPro"/>
</dbReference>
<dbReference type="InterPro" id="IPR007320">
    <property type="entry name" value="PDCD2_C"/>
</dbReference>
<name>A0A5J4Z774_PORPP</name>
<keyword evidence="4" id="KW-1185">Reference proteome</keyword>
<dbReference type="InterPro" id="IPR052815">
    <property type="entry name" value="PDCD2-like_regulator"/>
</dbReference>
<evidence type="ECO:0000256" key="1">
    <source>
        <dbReference type="SAM" id="MobiDB-lite"/>
    </source>
</evidence>